<feature type="transmembrane region" description="Helical" evidence="7">
    <location>
        <begin position="171"/>
        <end position="194"/>
    </location>
</feature>
<feature type="domain" description="ABC transmembrane type-1" evidence="9">
    <location>
        <begin position="143"/>
        <end position="409"/>
    </location>
</feature>
<dbReference type="Proteomes" id="UP000548685">
    <property type="component" value="Unassembled WGS sequence"/>
</dbReference>
<keyword evidence="3" id="KW-0547">Nucleotide-binding</keyword>
<dbReference type="GO" id="GO:0016887">
    <property type="term" value="F:ATP hydrolysis activity"/>
    <property type="evidence" value="ECO:0007669"/>
    <property type="project" value="InterPro"/>
</dbReference>
<keyword evidence="2 7" id="KW-0812">Transmembrane</keyword>
<dbReference type="Pfam" id="PF00005">
    <property type="entry name" value="ABC_tran"/>
    <property type="match status" value="1"/>
</dbReference>
<dbReference type="Gene3D" id="3.40.50.300">
    <property type="entry name" value="P-loop containing nucleotide triphosphate hydrolases"/>
    <property type="match status" value="1"/>
</dbReference>
<evidence type="ECO:0000313" key="13">
    <source>
        <dbReference type="Proteomes" id="UP000548685"/>
    </source>
</evidence>
<dbReference type="InterPro" id="IPR036640">
    <property type="entry name" value="ABC1_TM_sf"/>
</dbReference>
<dbReference type="SUPFAM" id="SSF52540">
    <property type="entry name" value="P-loop containing nucleoside triphosphate hydrolases"/>
    <property type="match status" value="1"/>
</dbReference>
<evidence type="ECO:0000259" key="9">
    <source>
        <dbReference type="PROSITE" id="PS50929"/>
    </source>
</evidence>
<accession>A0A6I4UKY0</accession>
<evidence type="ECO:0000256" key="1">
    <source>
        <dbReference type="ARBA" id="ARBA00004651"/>
    </source>
</evidence>
<dbReference type="EMBL" id="WTYB01000003">
    <property type="protein sequence ID" value="MXP39512.1"/>
    <property type="molecule type" value="Genomic_DNA"/>
</dbReference>
<evidence type="ECO:0000256" key="4">
    <source>
        <dbReference type="ARBA" id="ARBA00022840"/>
    </source>
</evidence>
<dbReference type="Gene3D" id="1.20.1560.10">
    <property type="entry name" value="ABC transporter type 1, transmembrane domain"/>
    <property type="match status" value="1"/>
</dbReference>
<comment type="caution">
    <text evidence="11">The sequence shown here is derived from an EMBL/GenBank/DDBJ whole genome shotgun (WGS) entry which is preliminary data.</text>
</comment>
<feature type="transmembrane region" description="Helical" evidence="7">
    <location>
        <begin position="255"/>
        <end position="274"/>
    </location>
</feature>
<keyword evidence="6 7" id="KW-0472">Membrane</keyword>
<evidence type="ECO:0000256" key="3">
    <source>
        <dbReference type="ARBA" id="ARBA00022741"/>
    </source>
</evidence>
<reference evidence="11 12" key="1">
    <citation type="submission" date="2019-12" db="EMBL/GenBank/DDBJ databases">
        <title>Genomic-based taxomic classification of the family Erythrobacteraceae.</title>
        <authorList>
            <person name="Xu L."/>
        </authorList>
    </citation>
    <scope>NUCLEOTIDE SEQUENCE [LARGE SCALE GENOMIC DNA]</scope>
    <source>
        <strain evidence="11 12">JCM 10282</strain>
    </source>
</reference>
<dbReference type="RefSeq" id="WP_160761672.1">
    <property type="nucleotide sequence ID" value="NZ_BAAADZ010000011.1"/>
</dbReference>
<dbReference type="PROSITE" id="PS50893">
    <property type="entry name" value="ABC_TRANSPORTER_2"/>
    <property type="match status" value="1"/>
</dbReference>
<evidence type="ECO:0000313" key="10">
    <source>
        <dbReference type="EMBL" id="MBB3776654.1"/>
    </source>
</evidence>
<organism evidence="11 12">
    <name type="scientific">Erythrobacter ramosus</name>
    <dbReference type="NCBI Taxonomy" id="35811"/>
    <lineage>
        <taxon>Bacteria</taxon>
        <taxon>Pseudomonadati</taxon>
        <taxon>Pseudomonadota</taxon>
        <taxon>Alphaproteobacteria</taxon>
        <taxon>Sphingomonadales</taxon>
        <taxon>Erythrobacteraceae</taxon>
        <taxon>Erythrobacter/Porphyrobacter group</taxon>
        <taxon>Erythrobacter</taxon>
    </lineage>
</organism>
<dbReference type="InterPro" id="IPR027417">
    <property type="entry name" value="P-loop_NTPase"/>
</dbReference>
<dbReference type="SMART" id="SM00382">
    <property type="entry name" value="AAA"/>
    <property type="match status" value="1"/>
</dbReference>
<protein>
    <submittedName>
        <fullName evidence="11">ATP-binding cassette domain-containing protein</fullName>
    </submittedName>
    <submittedName>
        <fullName evidence="10">ATP-binding cassette subfamily C protein LapB</fullName>
    </submittedName>
</protein>
<keyword evidence="5 7" id="KW-1133">Transmembrane helix</keyword>
<sequence>MTVSATYNICSAIDFLAQAQGKSLPPSWTDEIDESELAGDVADIARVCKKMGWAIPVLQQSRPRPDQLPLIVYDKNEGWAVVDQWENEHQFRLRNGGGLKDFDDDLVFFDMNLPDPLQGGKVQTARSIFWQAIMRRKQVLVSAAIATIFANIIALATSLFSMQVFDRVIPLASYSTLFVLTLGTLVALSFDFVLRTVRSLMIEREAADIDFEVSEYFFARSQALRMDTRPPGVGTLAAQLRGLEQVRSTMSSGSLFLIADLPFALFFIGFIYWVGGPVAFVPIISLPIALIFALILARLIRNGTDRAQVSGNRKNGLLVESLDAVETIKASRGGWFMLARWNRLVRDVHHYEDPVKRTSAVAQSVFSILQQVSYIAIIAVGAIQVGEGHITSGALLACSIIGGRVNGPLIAQLPNLIVQWGYAKSSLAALDSILKLPIERSSGDNSLRPDVLKGPLIADGVRFGYPGARESLEVPGLVIKDGQRIAIVGGIGSGKTTLLRVLSGLYSPQSGALKLGGLDMAQIADDVLRKHIGYLPQDYRLVNGTLRDNLLMGIGSTDDEAILSAASKTGLDQTISAHPMGLDLPIQEGGRGLSGGQRTLVGLTRLMLINPHMWILDEPTSNLDANSEAQFMDLIGRELSSDRTLVVVTHKLQLLNHFQRVIVMARGKIVADGPRDEVLRRLQANAANVASSTVHPLSRATS</sequence>
<comment type="subcellular location">
    <subcellularLocation>
        <location evidence="1">Cell membrane</location>
        <topology evidence="1">Multi-pass membrane protein</topology>
    </subcellularLocation>
</comment>
<dbReference type="InterPro" id="IPR039421">
    <property type="entry name" value="Type_1_exporter"/>
</dbReference>
<dbReference type="InterPro" id="IPR003439">
    <property type="entry name" value="ABC_transporter-like_ATP-bd"/>
</dbReference>
<evidence type="ECO:0000256" key="7">
    <source>
        <dbReference type="SAM" id="Phobius"/>
    </source>
</evidence>
<dbReference type="SUPFAM" id="SSF90123">
    <property type="entry name" value="ABC transporter transmembrane region"/>
    <property type="match status" value="1"/>
</dbReference>
<dbReference type="EMBL" id="JACICE010000003">
    <property type="protein sequence ID" value="MBB3776654.1"/>
    <property type="molecule type" value="Genomic_DNA"/>
</dbReference>
<keyword evidence="4 11" id="KW-0067">ATP-binding</keyword>
<feature type="transmembrane region" description="Helical" evidence="7">
    <location>
        <begin position="280"/>
        <end position="300"/>
    </location>
</feature>
<dbReference type="GO" id="GO:0005524">
    <property type="term" value="F:ATP binding"/>
    <property type="evidence" value="ECO:0007669"/>
    <property type="project" value="UniProtKB-KW"/>
</dbReference>
<dbReference type="PANTHER" id="PTHR43394">
    <property type="entry name" value="ATP-DEPENDENT PERMEASE MDL1, MITOCHONDRIAL"/>
    <property type="match status" value="1"/>
</dbReference>
<name>A0A6I4UKY0_9SPHN</name>
<evidence type="ECO:0000256" key="5">
    <source>
        <dbReference type="ARBA" id="ARBA00022989"/>
    </source>
</evidence>
<dbReference type="AlphaFoldDB" id="A0A6I4UKY0"/>
<evidence type="ECO:0000313" key="12">
    <source>
        <dbReference type="Proteomes" id="UP000430021"/>
    </source>
</evidence>
<proteinExistence type="predicted"/>
<evidence type="ECO:0000259" key="8">
    <source>
        <dbReference type="PROSITE" id="PS50893"/>
    </source>
</evidence>
<dbReference type="OrthoDB" id="5288711at2"/>
<dbReference type="PROSITE" id="PS50929">
    <property type="entry name" value="ABC_TM1F"/>
    <property type="match status" value="1"/>
</dbReference>
<feature type="transmembrane region" description="Helical" evidence="7">
    <location>
        <begin position="139"/>
        <end position="165"/>
    </location>
</feature>
<gene>
    <name evidence="10" type="ORF">FHS52_002646</name>
    <name evidence="11" type="ORF">GRI59_12955</name>
</gene>
<evidence type="ECO:0000313" key="11">
    <source>
        <dbReference type="EMBL" id="MXP39512.1"/>
    </source>
</evidence>
<keyword evidence="13" id="KW-1185">Reference proteome</keyword>
<dbReference type="Pfam" id="PF00664">
    <property type="entry name" value="ABC_membrane"/>
    <property type="match status" value="1"/>
</dbReference>
<dbReference type="InterPro" id="IPR011527">
    <property type="entry name" value="ABC1_TM_dom"/>
</dbReference>
<evidence type="ECO:0000256" key="2">
    <source>
        <dbReference type="ARBA" id="ARBA00022692"/>
    </source>
</evidence>
<dbReference type="InterPro" id="IPR003593">
    <property type="entry name" value="AAA+_ATPase"/>
</dbReference>
<feature type="domain" description="ABC transporter" evidence="8">
    <location>
        <begin position="456"/>
        <end position="691"/>
    </location>
</feature>
<dbReference type="Proteomes" id="UP000430021">
    <property type="component" value="Unassembled WGS sequence"/>
</dbReference>
<dbReference type="PANTHER" id="PTHR43394:SF1">
    <property type="entry name" value="ATP-BINDING CASSETTE SUB-FAMILY B MEMBER 10, MITOCHONDRIAL"/>
    <property type="match status" value="1"/>
</dbReference>
<dbReference type="GO" id="GO:0005886">
    <property type="term" value="C:plasma membrane"/>
    <property type="evidence" value="ECO:0007669"/>
    <property type="project" value="UniProtKB-SubCell"/>
</dbReference>
<dbReference type="GO" id="GO:0015421">
    <property type="term" value="F:ABC-type oligopeptide transporter activity"/>
    <property type="evidence" value="ECO:0007669"/>
    <property type="project" value="TreeGrafter"/>
</dbReference>
<evidence type="ECO:0000256" key="6">
    <source>
        <dbReference type="ARBA" id="ARBA00023136"/>
    </source>
</evidence>
<reference evidence="10 13" key="2">
    <citation type="submission" date="2020-08" db="EMBL/GenBank/DDBJ databases">
        <title>Genomic Encyclopedia of Type Strains, Phase IV (KMG-IV): sequencing the most valuable type-strain genomes for metagenomic binning, comparative biology and taxonomic classification.</title>
        <authorList>
            <person name="Goeker M."/>
        </authorList>
    </citation>
    <scope>NUCLEOTIDE SEQUENCE [LARGE SCALE GENOMIC DNA]</scope>
    <source>
        <strain evidence="10 13">DSM 8510</strain>
    </source>
</reference>